<dbReference type="HOGENOM" id="CLU_2218977_0_0_6"/>
<dbReference type="EMBL" id="CP011132">
    <property type="protein sequence ID" value="AKE61344.1"/>
    <property type="molecule type" value="Genomic_DNA"/>
</dbReference>
<dbReference type="AlphaFoldDB" id="A0A0F6TZB7"/>
<reference evidence="1 2" key="1">
    <citation type="journal article" date="2013" name="Appl. Microbiol. Biotechnol.">
        <title>Glycerol assimilation and production of 1,3-propanediol by Citrobacter amalonaticus Y19.</title>
        <authorList>
            <person name="Ainala S.K."/>
            <person name="Ashok S."/>
            <person name="Ko Y."/>
            <person name="Park S."/>
        </authorList>
    </citation>
    <scope>NUCLEOTIDE SEQUENCE [LARGE SCALE GENOMIC DNA]</scope>
    <source>
        <strain evidence="1 2">Y19</strain>
    </source>
</reference>
<organism evidence="1 2">
    <name type="scientific">Citrobacter amalonaticus Y19</name>
    <dbReference type="NCBI Taxonomy" id="1261127"/>
    <lineage>
        <taxon>Bacteria</taxon>
        <taxon>Pseudomonadati</taxon>
        <taxon>Pseudomonadota</taxon>
        <taxon>Gammaproteobacteria</taxon>
        <taxon>Enterobacterales</taxon>
        <taxon>Enterobacteriaceae</taxon>
        <taxon>Citrobacter</taxon>
    </lineage>
</organism>
<protein>
    <submittedName>
        <fullName evidence="1">Uncharacterized protein</fullName>
    </submittedName>
</protein>
<gene>
    <name evidence="1" type="ORF">F384_23610</name>
</gene>
<dbReference type="Proteomes" id="UP000034085">
    <property type="component" value="Chromosome"/>
</dbReference>
<proteinExistence type="predicted"/>
<name>A0A0F6TZB7_CITAM</name>
<dbReference type="OrthoDB" id="6623638at2"/>
<dbReference type="PATRIC" id="fig|1261127.3.peg.4895"/>
<dbReference type="KEGG" id="cama:F384_23610"/>
<evidence type="ECO:0000313" key="2">
    <source>
        <dbReference type="Proteomes" id="UP000034085"/>
    </source>
</evidence>
<sequence length="106" mass="11989">MSNTTTYANQCNSFSPSSIVEMLSGYGCKKMWLYRTTNTQGETLLVLLDEENGIYEEMASRLDAPDMKEWSIQYSDGGYKSRTLPEGAFEIDLGCPDEAAWYMDLL</sequence>
<dbReference type="RefSeq" id="WP_042999126.1">
    <property type="nucleotide sequence ID" value="NZ_CP011132.1"/>
</dbReference>
<evidence type="ECO:0000313" key="1">
    <source>
        <dbReference type="EMBL" id="AKE61344.1"/>
    </source>
</evidence>
<accession>A0A0F6TZB7</accession>